<proteinExistence type="inferred from homology"/>
<feature type="domain" description="Rhodopsin" evidence="7">
    <location>
        <begin position="69"/>
        <end position="289"/>
    </location>
</feature>
<dbReference type="Pfam" id="PF20684">
    <property type="entry name" value="Fung_rhodopsin"/>
    <property type="match status" value="1"/>
</dbReference>
<evidence type="ECO:0000256" key="3">
    <source>
        <dbReference type="ARBA" id="ARBA00022989"/>
    </source>
</evidence>
<dbReference type="PANTHER" id="PTHR33048">
    <property type="entry name" value="PTH11-LIKE INTEGRAL MEMBRANE PROTEIN (AFU_ORTHOLOGUE AFUA_5G11245)"/>
    <property type="match status" value="1"/>
</dbReference>
<reference evidence="8" key="1">
    <citation type="submission" date="2014-12" db="EMBL/GenBank/DDBJ databases">
        <title>Genome Sequence of Valsa Canker Pathogens Uncovers a Specific Adaption of Colonization on Woody Bark.</title>
        <authorList>
            <person name="Yin Z."/>
            <person name="Liu H."/>
            <person name="Gao X."/>
            <person name="Li Z."/>
            <person name="Song N."/>
            <person name="Ke X."/>
            <person name="Dai Q."/>
            <person name="Wu Y."/>
            <person name="Sun Y."/>
            <person name="Xu J.-R."/>
            <person name="Kang Z.K."/>
            <person name="Wang L."/>
            <person name="Huang L."/>
        </authorList>
    </citation>
    <scope>NUCLEOTIDE SEQUENCE [LARGE SCALE GENOMIC DNA]</scope>
    <source>
        <strain evidence="8">03-8</strain>
    </source>
</reference>
<feature type="transmembrane region" description="Helical" evidence="6">
    <location>
        <begin position="96"/>
        <end position="120"/>
    </location>
</feature>
<evidence type="ECO:0000256" key="4">
    <source>
        <dbReference type="ARBA" id="ARBA00023136"/>
    </source>
</evidence>
<evidence type="ECO:0000256" key="2">
    <source>
        <dbReference type="ARBA" id="ARBA00022692"/>
    </source>
</evidence>
<keyword evidence="4 6" id="KW-0472">Membrane</keyword>
<dbReference type="PANTHER" id="PTHR33048:SF47">
    <property type="entry name" value="INTEGRAL MEMBRANE PROTEIN-RELATED"/>
    <property type="match status" value="1"/>
</dbReference>
<dbReference type="OrthoDB" id="444631at2759"/>
<evidence type="ECO:0000259" key="7">
    <source>
        <dbReference type="Pfam" id="PF20684"/>
    </source>
</evidence>
<feature type="transmembrane region" description="Helical" evidence="6">
    <location>
        <begin position="64"/>
        <end position="84"/>
    </location>
</feature>
<dbReference type="InterPro" id="IPR049326">
    <property type="entry name" value="Rhodopsin_dom_fungi"/>
</dbReference>
<dbReference type="SMR" id="A0A194VIY7"/>
<dbReference type="EMBL" id="KN796120">
    <property type="protein sequence ID" value="KUI64109.1"/>
    <property type="molecule type" value="Genomic_DNA"/>
</dbReference>
<dbReference type="GO" id="GO:0016020">
    <property type="term" value="C:membrane"/>
    <property type="evidence" value="ECO:0007669"/>
    <property type="project" value="UniProtKB-SubCell"/>
</dbReference>
<protein>
    <recommendedName>
        <fullName evidence="7">Rhodopsin domain-containing protein</fullName>
    </recommendedName>
</protein>
<dbReference type="InterPro" id="IPR052337">
    <property type="entry name" value="SAT4-like"/>
</dbReference>
<name>A0A194VIY7_CYTMA</name>
<evidence type="ECO:0000256" key="6">
    <source>
        <dbReference type="SAM" id="Phobius"/>
    </source>
</evidence>
<accession>A0A194VIY7</accession>
<keyword evidence="3 6" id="KW-1133">Transmembrane helix</keyword>
<dbReference type="Proteomes" id="UP000078559">
    <property type="component" value="Unassembled WGS sequence"/>
</dbReference>
<feature type="transmembrane region" description="Helical" evidence="6">
    <location>
        <begin position="135"/>
        <end position="159"/>
    </location>
</feature>
<keyword evidence="2 6" id="KW-0812">Transmembrane</keyword>
<comment type="similarity">
    <text evidence="5">Belongs to the SAT4 family.</text>
</comment>
<gene>
    <name evidence="8" type="ORF">VM1G_10880</name>
</gene>
<evidence type="ECO:0000256" key="1">
    <source>
        <dbReference type="ARBA" id="ARBA00004141"/>
    </source>
</evidence>
<feature type="transmembrane region" description="Helical" evidence="6">
    <location>
        <begin position="264"/>
        <end position="284"/>
    </location>
</feature>
<comment type="subcellular location">
    <subcellularLocation>
        <location evidence="1">Membrane</location>
        <topology evidence="1">Multi-pass membrane protein</topology>
    </subcellularLocation>
</comment>
<evidence type="ECO:0000313" key="9">
    <source>
        <dbReference type="Proteomes" id="UP000078559"/>
    </source>
</evidence>
<keyword evidence="9" id="KW-1185">Reference proteome</keyword>
<feature type="transmembrane region" description="Helical" evidence="6">
    <location>
        <begin position="38"/>
        <end position="58"/>
    </location>
</feature>
<organism evidence="8 9">
    <name type="scientific">Cytospora mali</name>
    <name type="common">Apple Valsa canker fungus</name>
    <name type="synonym">Valsa mali</name>
    <dbReference type="NCBI Taxonomy" id="578113"/>
    <lineage>
        <taxon>Eukaryota</taxon>
        <taxon>Fungi</taxon>
        <taxon>Dikarya</taxon>
        <taxon>Ascomycota</taxon>
        <taxon>Pezizomycotina</taxon>
        <taxon>Sordariomycetes</taxon>
        <taxon>Sordariomycetidae</taxon>
        <taxon>Diaporthales</taxon>
        <taxon>Cytosporaceae</taxon>
        <taxon>Cytospora</taxon>
    </lineage>
</organism>
<evidence type="ECO:0000313" key="8">
    <source>
        <dbReference type="EMBL" id="KUI64109.1"/>
    </source>
</evidence>
<sequence>MAAYSPAMIQAFLDGPADAPPNGTTSDFNVQPPYDPQGIAFIVVCLFLLTTTGFLHLALAGFGVYVGCVWATLAVIQTGGFFVHQWNIRLSEMLDLTYRMYIFSICYSGSLGFAKAAILLEWNRIFVPHGVRNRFFWAASILLEINTLLYVSVVVAVICSCTPPQKLWNPFLTGGECLNRQTLDTTAAAFNLVTDFAVFVLPQHKIWSLQMTTSRKIGISVVFSFGLLSCACAIGRIHATVTTVYPRVDASGASGDVSYTVSPLLLWCLAEMTCVFLVFCIPMVPSAFSKKTALGRAVTSLLSWTRIVSSTVSSSRREPDSIPLKG</sequence>
<dbReference type="AlphaFoldDB" id="A0A194VIY7"/>
<evidence type="ECO:0000256" key="5">
    <source>
        <dbReference type="ARBA" id="ARBA00038359"/>
    </source>
</evidence>
<feature type="transmembrane region" description="Helical" evidence="6">
    <location>
        <begin position="217"/>
        <end position="239"/>
    </location>
</feature>